<dbReference type="GeneID" id="60404204"/>
<protein>
    <submittedName>
        <fullName evidence="2">Uncharacterized protein</fullName>
    </submittedName>
</protein>
<feature type="compositionally biased region" description="Basic residues" evidence="1">
    <location>
        <begin position="65"/>
        <end position="81"/>
    </location>
</feature>
<dbReference type="RefSeq" id="XP_037878537.1">
    <property type="nucleotide sequence ID" value="XM_038022683.1"/>
</dbReference>
<dbReference type="Proteomes" id="UP000030744">
    <property type="component" value="Unassembled WGS sequence"/>
</dbReference>
<feature type="region of interest" description="Disordered" evidence="1">
    <location>
        <begin position="1"/>
        <end position="300"/>
    </location>
</feature>
<evidence type="ECO:0000313" key="2">
    <source>
        <dbReference type="EMBL" id="CDJ36248.1"/>
    </source>
</evidence>
<feature type="compositionally biased region" description="Basic and acidic residues" evidence="1">
    <location>
        <begin position="48"/>
        <end position="58"/>
    </location>
</feature>
<reference evidence="2" key="1">
    <citation type="submission" date="2013-10" db="EMBL/GenBank/DDBJ databases">
        <title>Genomic analysis of the causative agents of coccidiosis in chickens.</title>
        <authorList>
            <person name="Reid A.J."/>
            <person name="Blake D."/>
            <person name="Billington K."/>
            <person name="Browne H."/>
            <person name="Dunn M."/>
            <person name="Hung S."/>
            <person name="Kawahara F."/>
            <person name="Miranda-Saavedra D."/>
            <person name="Mourier T."/>
            <person name="Nagra H."/>
            <person name="Otto T.D."/>
            <person name="Rawlings N."/>
            <person name="Sanchez A."/>
            <person name="Sanders M."/>
            <person name="Subramaniam C."/>
            <person name="Tay Y."/>
            <person name="Dear P."/>
            <person name="Doerig C."/>
            <person name="Gruber A."/>
            <person name="Parkinson J."/>
            <person name="Shirley M."/>
            <person name="Wan K.L."/>
            <person name="Berriman M."/>
            <person name="Tomley F."/>
            <person name="Pain A."/>
        </authorList>
    </citation>
    <scope>NUCLEOTIDE SEQUENCE [LARGE SCALE GENOMIC DNA]</scope>
    <source>
        <strain evidence="2">Houghton</strain>
    </source>
</reference>
<feature type="compositionally biased region" description="Basic residues" evidence="1">
    <location>
        <begin position="17"/>
        <end position="39"/>
    </location>
</feature>
<keyword evidence="3" id="KW-1185">Reference proteome</keyword>
<feature type="compositionally biased region" description="Polar residues" evidence="1">
    <location>
        <begin position="1"/>
        <end position="12"/>
    </location>
</feature>
<reference evidence="2" key="2">
    <citation type="submission" date="2013-10" db="EMBL/GenBank/DDBJ databases">
        <authorList>
            <person name="Aslett M."/>
        </authorList>
    </citation>
    <scope>NUCLEOTIDE SEQUENCE [LARGE SCALE GENOMIC DNA]</scope>
    <source>
        <strain evidence="2">Houghton</strain>
    </source>
</reference>
<name>U6KLB6_9EIME</name>
<sequence>MRTQKCSNQDYTGANCHPRKLYGRKRRLKPNSSKRKKGSNRTATNPVQHDDRSLHRNAYDVSKQHQNKIRRKSHTSPKAKNRPLAASNDPGRAFRQKAEDIERSRGKCEMHKEVGNWSKRQSQGREEADETGSSVAARTARRPESKAVPRASYEIDGERIEERPQPKLERNSRRPIAGSRAYVTDETEEMHAIRGESDTRKKNRADMPHLASARAHINDADTNINSKRNTGGEQTRSDENGAQVPGCTSVRGSKDRERRKVEHREQSKGKPKERKETDVEEDSSPEAVLPHSQATLQRESEMGSDVLCEMGDVGERQSSACPRSVRRYNPFTIKVCVFFCRILRYAWKTQKC</sequence>
<gene>
    <name evidence="2" type="ORF">EMH_0066340</name>
</gene>
<evidence type="ECO:0000313" key="3">
    <source>
        <dbReference type="Proteomes" id="UP000030744"/>
    </source>
</evidence>
<dbReference type="AlphaFoldDB" id="U6KLB6"/>
<dbReference type="VEuPathDB" id="ToxoDB:EMH_0066340"/>
<evidence type="ECO:0000256" key="1">
    <source>
        <dbReference type="SAM" id="MobiDB-lite"/>
    </source>
</evidence>
<dbReference type="OrthoDB" id="10669176at2759"/>
<feature type="compositionally biased region" description="Basic and acidic residues" evidence="1">
    <location>
        <begin position="156"/>
        <end position="172"/>
    </location>
</feature>
<feature type="compositionally biased region" description="Basic and acidic residues" evidence="1">
    <location>
        <begin position="96"/>
        <end position="114"/>
    </location>
</feature>
<feature type="compositionally biased region" description="Polar residues" evidence="1">
    <location>
        <begin position="220"/>
        <end position="234"/>
    </location>
</feature>
<proteinExistence type="predicted"/>
<feature type="compositionally biased region" description="Basic and acidic residues" evidence="1">
    <location>
        <begin position="189"/>
        <end position="207"/>
    </location>
</feature>
<accession>U6KLB6</accession>
<organism evidence="2 3">
    <name type="scientific">Eimeria mitis</name>
    <dbReference type="NCBI Taxonomy" id="44415"/>
    <lineage>
        <taxon>Eukaryota</taxon>
        <taxon>Sar</taxon>
        <taxon>Alveolata</taxon>
        <taxon>Apicomplexa</taxon>
        <taxon>Conoidasida</taxon>
        <taxon>Coccidia</taxon>
        <taxon>Eucoccidiorida</taxon>
        <taxon>Eimeriorina</taxon>
        <taxon>Eimeriidae</taxon>
        <taxon>Eimeria</taxon>
    </lineage>
</organism>
<feature type="compositionally biased region" description="Basic and acidic residues" evidence="1">
    <location>
        <begin position="252"/>
        <end position="277"/>
    </location>
</feature>
<dbReference type="EMBL" id="HG735654">
    <property type="protein sequence ID" value="CDJ36248.1"/>
    <property type="molecule type" value="Genomic_DNA"/>
</dbReference>